<accession>A0A6L5XYM3</accession>
<evidence type="ECO:0000259" key="7">
    <source>
        <dbReference type="Pfam" id="PF00266"/>
    </source>
</evidence>
<dbReference type="EMBL" id="VUMT01000011">
    <property type="protein sequence ID" value="MSS63905.1"/>
    <property type="molecule type" value="Genomic_DNA"/>
</dbReference>
<dbReference type="InterPro" id="IPR010969">
    <property type="entry name" value="Cys_dSase-rel_unknwn_funct"/>
</dbReference>
<dbReference type="Gene3D" id="3.90.1150.10">
    <property type="entry name" value="Aspartate Aminotransferase, domain 1"/>
    <property type="match status" value="1"/>
</dbReference>
<evidence type="ECO:0000256" key="6">
    <source>
        <dbReference type="RuleBase" id="RU004504"/>
    </source>
</evidence>
<dbReference type="InterPro" id="IPR016454">
    <property type="entry name" value="Cysteine_dSase"/>
</dbReference>
<dbReference type="InterPro" id="IPR015422">
    <property type="entry name" value="PyrdxlP-dep_Trfase_small"/>
</dbReference>
<comment type="cofactor">
    <cofactor evidence="1 6">
        <name>pyridoxal 5'-phosphate</name>
        <dbReference type="ChEBI" id="CHEBI:597326"/>
    </cofactor>
</comment>
<keyword evidence="9" id="KW-1185">Reference proteome</keyword>
<reference evidence="8 9" key="1">
    <citation type="submission" date="2019-08" db="EMBL/GenBank/DDBJ databases">
        <title>In-depth cultivation of the pig gut microbiome towards novel bacterial diversity and tailored functional studies.</title>
        <authorList>
            <person name="Wylensek D."/>
            <person name="Hitch T.C.A."/>
            <person name="Clavel T."/>
        </authorList>
    </citation>
    <scope>NUCLEOTIDE SEQUENCE [LARGE SCALE GENOMIC DNA]</scope>
    <source>
        <strain evidence="8 9">WCA-693-APC-MOT-I</strain>
    </source>
</reference>
<evidence type="ECO:0000256" key="1">
    <source>
        <dbReference type="ARBA" id="ARBA00001933"/>
    </source>
</evidence>
<protein>
    <recommendedName>
        <fullName evidence="3">cysteine desulfurase</fullName>
        <ecNumber evidence="3">2.8.1.7</ecNumber>
    </recommendedName>
</protein>
<evidence type="ECO:0000256" key="2">
    <source>
        <dbReference type="ARBA" id="ARBA00010447"/>
    </source>
</evidence>
<evidence type="ECO:0000313" key="8">
    <source>
        <dbReference type="EMBL" id="MSS63905.1"/>
    </source>
</evidence>
<comment type="similarity">
    <text evidence="2">Belongs to the class-V pyridoxal-phosphate-dependent aminotransferase family. Csd subfamily.</text>
</comment>
<feature type="domain" description="Aminotransferase class V" evidence="7">
    <location>
        <begin position="4"/>
        <end position="373"/>
    </location>
</feature>
<proteinExistence type="inferred from homology"/>
<organism evidence="8 9">
    <name type="scientific">Velocimicrobium porci</name>
    <dbReference type="NCBI Taxonomy" id="2606634"/>
    <lineage>
        <taxon>Bacteria</taxon>
        <taxon>Bacillati</taxon>
        <taxon>Bacillota</taxon>
        <taxon>Clostridia</taxon>
        <taxon>Lachnospirales</taxon>
        <taxon>Lachnospiraceae</taxon>
        <taxon>Velocimicrobium</taxon>
    </lineage>
</organism>
<evidence type="ECO:0000256" key="5">
    <source>
        <dbReference type="ARBA" id="ARBA00050776"/>
    </source>
</evidence>
<dbReference type="EC" id="2.8.1.7" evidence="3"/>
<name>A0A6L5XYM3_9FIRM</name>
<dbReference type="PROSITE" id="PS00595">
    <property type="entry name" value="AA_TRANSFER_CLASS_5"/>
    <property type="match status" value="1"/>
</dbReference>
<comment type="catalytic activity">
    <reaction evidence="5">
        <text>(sulfur carrier)-H + L-cysteine = (sulfur carrier)-SH + L-alanine</text>
        <dbReference type="Rhea" id="RHEA:43892"/>
        <dbReference type="Rhea" id="RHEA-COMP:14737"/>
        <dbReference type="Rhea" id="RHEA-COMP:14739"/>
        <dbReference type="ChEBI" id="CHEBI:29917"/>
        <dbReference type="ChEBI" id="CHEBI:35235"/>
        <dbReference type="ChEBI" id="CHEBI:57972"/>
        <dbReference type="ChEBI" id="CHEBI:64428"/>
        <dbReference type="EC" id="2.8.1.7"/>
    </reaction>
</comment>
<dbReference type="NCBIfam" id="TIGR01977">
    <property type="entry name" value="am_tr_V_EF2568"/>
    <property type="match status" value="1"/>
</dbReference>
<evidence type="ECO:0000256" key="4">
    <source>
        <dbReference type="ARBA" id="ARBA00022898"/>
    </source>
</evidence>
<keyword evidence="8" id="KW-0032">Aminotransferase</keyword>
<evidence type="ECO:0000256" key="3">
    <source>
        <dbReference type="ARBA" id="ARBA00012239"/>
    </source>
</evidence>
<dbReference type="GO" id="GO:0031071">
    <property type="term" value="F:cysteine desulfurase activity"/>
    <property type="evidence" value="ECO:0007669"/>
    <property type="project" value="UniProtKB-EC"/>
</dbReference>
<dbReference type="PANTHER" id="PTHR43586:SF4">
    <property type="entry name" value="ISOPENICILLIN N EPIMERASE"/>
    <property type="match status" value="1"/>
</dbReference>
<dbReference type="PIRSF" id="PIRSF005572">
    <property type="entry name" value="NifS"/>
    <property type="match status" value="1"/>
</dbReference>
<gene>
    <name evidence="8" type="ORF">FYJ58_08445</name>
</gene>
<keyword evidence="4" id="KW-0663">Pyridoxal phosphate</keyword>
<dbReference type="InterPro" id="IPR020578">
    <property type="entry name" value="Aminotrans_V_PyrdxlP_BS"/>
</dbReference>
<dbReference type="GO" id="GO:0008483">
    <property type="term" value="F:transaminase activity"/>
    <property type="evidence" value="ECO:0007669"/>
    <property type="project" value="UniProtKB-KW"/>
</dbReference>
<dbReference type="Proteomes" id="UP000482209">
    <property type="component" value="Unassembled WGS sequence"/>
</dbReference>
<dbReference type="SUPFAM" id="SSF53383">
    <property type="entry name" value="PLP-dependent transferases"/>
    <property type="match status" value="1"/>
</dbReference>
<comment type="caution">
    <text evidence="8">The sequence shown here is derived from an EMBL/GenBank/DDBJ whole genome shotgun (WGS) entry which is preliminary data.</text>
</comment>
<dbReference type="AlphaFoldDB" id="A0A6L5XYM3"/>
<dbReference type="Gene3D" id="3.40.640.10">
    <property type="entry name" value="Type I PLP-dependent aspartate aminotransferase-like (Major domain)"/>
    <property type="match status" value="1"/>
</dbReference>
<dbReference type="InterPro" id="IPR015421">
    <property type="entry name" value="PyrdxlP-dep_Trfase_major"/>
</dbReference>
<dbReference type="RefSeq" id="WP_328597821.1">
    <property type="nucleotide sequence ID" value="NZ_VUMT01000011.1"/>
</dbReference>
<dbReference type="InterPro" id="IPR000192">
    <property type="entry name" value="Aminotrans_V_dom"/>
</dbReference>
<evidence type="ECO:0000313" key="9">
    <source>
        <dbReference type="Proteomes" id="UP000482209"/>
    </source>
</evidence>
<dbReference type="Pfam" id="PF00266">
    <property type="entry name" value="Aminotran_5"/>
    <property type="match status" value="1"/>
</dbReference>
<keyword evidence="8" id="KW-0808">Transferase</keyword>
<sequence length="383" mass="42052">MNAIYADQAATSFPKAEGVSEAITKYLLSNGKNIGRGGYQSAYETANLVYDVREKLCRLFDFDKPSNVVFTANITYAINMIIKGFLKEGDHVLVSSMEHNAVMRPLVQLANEKQVEFSRIPCNSFGELCVEKVEGMIKKNTKAIIMLHASNVSGTVMPIEKVGKIAKKNGLFFIVDSAQTAGVIPISMKEMKIDALTFTGHKGLLGPQGIGGFLITDQLANQLTPLVSGGTGSMSDSEEIPDFLPDRFEAGTLNLPGIIGLGEALSYLEQTGINHIYQHEMELTKYFLEGVKKIPSFQIIGHEDISNRTAVVSLQWKKGDEALLAFELDHSYGIMTRVGMHCAPNAHKTLGTFPKGTIRFSFGHKNKKEEIEEILAVLTKVRC</sequence>
<dbReference type="InterPro" id="IPR015424">
    <property type="entry name" value="PyrdxlP-dep_Trfase"/>
</dbReference>
<dbReference type="PANTHER" id="PTHR43586">
    <property type="entry name" value="CYSTEINE DESULFURASE"/>
    <property type="match status" value="1"/>
</dbReference>